<evidence type="ECO:0000313" key="3">
    <source>
        <dbReference type="Proteomes" id="UP001500618"/>
    </source>
</evidence>
<comment type="caution">
    <text evidence="2">The sequence shown here is derived from an EMBL/GenBank/DDBJ whole genome shotgun (WGS) entry which is preliminary data.</text>
</comment>
<accession>A0ABN2IS23</accession>
<feature type="signal peptide" evidence="1">
    <location>
        <begin position="1"/>
        <end position="23"/>
    </location>
</feature>
<dbReference type="SUPFAM" id="SSF49785">
    <property type="entry name" value="Galactose-binding domain-like"/>
    <property type="match status" value="1"/>
</dbReference>
<dbReference type="RefSeq" id="WP_344314417.1">
    <property type="nucleotide sequence ID" value="NZ_BAAANY010000036.1"/>
</dbReference>
<name>A0ABN2IS23_9ACTN</name>
<sequence length="390" mass="40537">MRSLRTVASAALAVLLVSGVVGCAASKVDPKAMVDLHGGLLRPDGSAAPKIAAGLFRAPDPAELLTVGLTAGAALVSCLSKESLPICKTVQQQRTDANGGYRFRMRGSDVQGFFGEASFFSLAASLPPAGAEVAGPSVVSDFKIQRTDLSVPALTFWRPSHLAAAAGGQVTVRWDALPSPVSGYTAEFVDGDAQVWSQPAKPGDRVDARALEDTRAGFRVTASSSVDGPDTTFAITHQSQQIRTDGGVGAPLSRGAACFVQGWTGAVRLDPCPLTDGRFGASFPLQPCSDGSTPAPTGKSCPADTAVWVDLGESRPVRTIFAHGLAAAALTVDSSDDGVRWTTRKTVHALSAFEEISLPVTVNARFVRLKTTGQSAQITSLTEMSVWPTA</sequence>
<keyword evidence="3" id="KW-1185">Reference proteome</keyword>
<reference evidence="2 3" key="1">
    <citation type="journal article" date="2019" name="Int. J. Syst. Evol. Microbiol.">
        <title>The Global Catalogue of Microorganisms (GCM) 10K type strain sequencing project: providing services to taxonomists for standard genome sequencing and annotation.</title>
        <authorList>
            <consortium name="The Broad Institute Genomics Platform"/>
            <consortium name="The Broad Institute Genome Sequencing Center for Infectious Disease"/>
            <person name="Wu L."/>
            <person name="Ma J."/>
        </authorList>
    </citation>
    <scope>NUCLEOTIDE SEQUENCE [LARGE SCALE GENOMIC DNA]</scope>
    <source>
        <strain evidence="2 3">JCM 14718</strain>
    </source>
</reference>
<dbReference type="Gene3D" id="2.60.120.260">
    <property type="entry name" value="Galactose-binding domain-like"/>
    <property type="match status" value="1"/>
</dbReference>
<proteinExistence type="predicted"/>
<keyword evidence="1" id="KW-0732">Signal</keyword>
<dbReference type="EMBL" id="BAAANY010000036">
    <property type="protein sequence ID" value="GAA1710630.1"/>
    <property type="molecule type" value="Genomic_DNA"/>
</dbReference>
<feature type="chain" id="PRO_5046097594" description="F5/8 type C domain-containing protein" evidence="1">
    <location>
        <begin position="24"/>
        <end position="390"/>
    </location>
</feature>
<evidence type="ECO:0000256" key="1">
    <source>
        <dbReference type="SAM" id="SignalP"/>
    </source>
</evidence>
<dbReference type="Proteomes" id="UP001500618">
    <property type="component" value="Unassembled WGS sequence"/>
</dbReference>
<dbReference type="InterPro" id="IPR008979">
    <property type="entry name" value="Galactose-bd-like_sf"/>
</dbReference>
<organism evidence="2 3">
    <name type="scientific">Fodinicola feengrottensis</name>
    <dbReference type="NCBI Taxonomy" id="435914"/>
    <lineage>
        <taxon>Bacteria</taxon>
        <taxon>Bacillati</taxon>
        <taxon>Actinomycetota</taxon>
        <taxon>Actinomycetes</taxon>
        <taxon>Mycobacteriales</taxon>
        <taxon>Fodinicola</taxon>
    </lineage>
</organism>
<dbReference type="PROSITE" id="PS51257">
    <property type="entry name" value="PROKAR_LIPOPROTEIN"/>
    <property type="match status" value="1"/>
</dbReference>
<protein>
    <recommendedName>
        <fullName evidence="4">F5/8 type C domain-containing protein</fullName>
    </recommendedName>
</protein>
<gene>
    <name evidence="2" type="ORF">GCM10009765_69910</name>
</gene>
<evidence type="ECO:0008006" key="4">
    <source>
        <dbReference type="Google" id="ProtNLM"/>
    </source>
</evidence>
<evidence type="ECO:0000313" key="2">
    <source>
        <dbReference type="EMBL" id="GAA1710630.1"/>
    </source>
</evidence>